<proteinExistence type="predicted"/>
<dbReference type="Proteomes" id="UP000255523">
    <property type="component" value="Unassembled WGS sequence"/>
</dbReference>
<dbReference type="Pfam" id="PF01527">
    <property type="entry name" value="HTH_Tnp_1"/>
    <property type="match status" value="1"/>
</dbReference>
<keyword evidence="1" id="KW-0175">Coiled coil</keyword>
<keyword evidence="3" id="KW-1185">Reference proteome</keyword>
<gene>
    <name evidence="2" type="ORF">NCTC11087_00187</name>
</gene>
<dbReference type="SUPFAM" id="SSF46689">
    <property type="entry name" value="Homeodomain-like"/>
    <property type="match status" value="1"/>
</dbReference>
<dbReference type="GO" id="GO:0004803">
    <property type="term" value="F:transposase activity"/>
    <property type="evidence" value="ECO:0007669"/>
    <property type="project" value="InterPro"/>
</dbReference>
<dbReference type="InterPro" id="IPR009057">
    <property type="entry name" value="Homeodomain-like_sf"/>
</dbReference>
<evidence type="ECO:0000313" key="3">
    <source>
        <dbReference type="Proteomes" id="UP000255523"/>
    </source>
</evidence>
<organism evidence="2 3">
    <name type="scientific">Faecalicoccus pleomorphus</name>
    <dbReference type="NCBI Taxonomy" id="1323"/>
    <lineage>
        <taxon>Bacteria</taxon>
        <taxon>Bacillati</taxon>
        <taxon>Bacillota</taxon>
        <taxon>Erysipelotrichia</taxon>
        <taxon>Erysipelotrichales</taxon>
        <taxon>Erysipelotrichaceae</taxon>
        <taxon>Faecalicoccus</taxon>
    </lineage>
</organism>
<evidence type="ECO:0000313" key="2">
    <source>
        <dbReference type="EMBL" id="SUO03331.1"/>
    </source>
</evidence>
<accession>A0A380LJ32</accession>
<dbReference type="Gene3D" id="1.10.10.60">
    <property type="entry name" value="Homeodomain-like"/>
    <property type="match status" value="1"/>
</dbReference>
<dbReference type="EMBL" id="UHFX01000003">
    <property type="protein sequence ID" value="SUO03331.1"/>
    <property type="molecule type" value="Genomic_DNA"/>
</dbReference>
<feature type="coiled-coil region" evidence="1">
    <location>
        <begin position="65"/>
        <end position="92"/>
    </location>
</feature>
<dbReference type="AlphaFoldDB" id="A0A380LJ32"/>
<sequence>MANKQKQFDIQFKKDAVKFCEDHPDMIHAECAAKLGVGNSTLARWKRKYKNNNNEVQFRGSGNFSSDLEKENARLRRELKNTQDALEILKKAISILGD</sequence>
<dbReference type="OrthoDB" id="9813731at2"/>
<dbReference type="GO" id="GO:0006313">
    <property type="term" value="P:DNA transposition"/>
    <property type="evidence" value="ECO:0007669"/>
    <property type="project" value="InterPro"/>
</dbReference>
<reference evidence="2 3" key="1">
    <citation type="submission" date="2018-06" db="EMBL/GenBank/DDBJ databases">
        <authorList>
            <consortium name="Pathogen Informatics"/>
            <person name="Doyle S."/>
        </authorList>
    </citation>
    <scope>NUCLEOTIDE SEQUENCE [LARGE SCALE GENOMIC DNA]</scope>
    <source>
        <strain evidence="2 3">NCTC11087</strain>
    </source>
</reference>
<evidence type="ECO:0000256" key="1">
    <source>
        <dbReference type="SAM" id="Coils"/>
    </source>
</evidence>
<dbReference type="InterPro" id="IPR002514">
    <property type="entry name" value="Transposase_8"/>
</dbReference>
<dbReference type="GO" id="GO:0003677">
    <property type="term" value="F:DNA binding"/>
    <property type="evidence" value="ECO:0007669"/>
    <property type="project" value="InterPro"/>
</dbReference>
<name>A0A380LJ32_9FIRM</name>
<dbReference type="RefSeq" id="WP_022790766.1">
    <property type="nucleotide sequence ID" value="NZ_UHFX01000003.1"/>
</dbReference>
<protein>
    <submittedName>
        <fullName evidence="2">Transposase</fullName>
    </submittedName>
</protein>
<dbReference type="GeneID" id="77461186"/>